<evidence type="ECO:0000256" key="2">
    <source>
        <dbReference type="ARBA" id="ARBA00001968"/>
    </source>
</evidence>
<dbReference type="AlphaFoldDB" id="A0A5M3WSY0"/>
<dbReference type="EMBL" id="BLAE01000017">
    <property type="protein sequence ID" value="GES09753.1"/>
    <property type="molecule type" value="Genomic_DNA"/>
</dbReference>
<evidence type="ECO:0000256" key="7">
    <source>
        <dbReference type="ARBA" id="ARBA00022692"/>
    </source>
</evidence>
<dbReference type="FunFam" id="3.30.565.10:FF:000006">
    <property type="entry name" value="Sensor histidine kinase WalK"/>
    <property type="match status" value="1"/>
</dbReference>
<evidence type="ECO:0000256" key="3">
    <source>
        <dbReference type="ARBA" id="ARBA00004236"/>
    </source>
</evidence>
<dbReference type="InterPro" id="IPR004358">
    <property type="entry name" value="Sig_transdc_His_kin-like_C"/>
</dbReference>
<dbReference type="PANTHER" id="PTHR45436:SF5">
    <property type="entry name" value="SENSOR HISTIDINE KINASE TRCS"/>
    <property type="match status" value="1"/>
</dbReference>
<dbReference type="Pfam" id="PF00672">
    <property type="entry name" value="HAMP"/>
    <property type="match status" value="1"/>
</dbReference>
<keyword evidence="9 12" id="KW-1133">Transmembrane helix</keyword>
<dbReference type="GO" id="GO:0005886">
    <property type="term" value="C:plasma membrane"/>
    <property type="evidence" value="ECO:0007669"/>
    <property type="project" value="UniProtKB-SubCell"/>
</dbReference>
<comment type="caution">
    <text evidence="15">The sequence shown here is derived from an EMBL/GenBank/DDBJ whole genome shotgun (WGS) entry which is preliminary data.</text>
</comment>
<dbReference type="Pfam" id="PF02518">
    <property type="entry name" value="HATPase_c"/>
    <property type="match status" value="1"/>
</dbReference>
<dbReference type="GO" id="GO:0005509">
    <property type="term" value="F:calcium ion binding"/>
    <property type="evidence" value="ECO:0007669"/>
    <property type="project" value="UniProtKB-ARBA"/>
</dbReference>
<evidence type="ECO:0000256" key="10">
    <source>
        <dbReference type="ARBA" id="ARBA00023012"/>
    </source>
</evidence>
<evidence type="ECO:0000313" key="16">
    <source>
        <dbReference type="Proteomes" id="UP000331127"/>
    </source>
</evidence>
<keyword evidence="8 15" id="KW-0418">Kinase</keyword>
<comment type="cofactor">
    <cofactor evidence="2">
        <name>a divalent metal cation</name>
        <dbReference type="ChEBI" id="CHEBI:60240"/>
    </cofactor>
</comment>
<dbReference type="PRINTS" id="PR00344">
    <property type="entry name" value="BCTRLSENSOR"/>
</dbReference>
<dbReference type="Proteomes" id="UP000331127">
    <property type="component" value="Unassembled WGS sequence"/>
</dbReference>
<dbReference type="InterPro" id="IPR005467">
    <property type="entry name" value="His_kinase_dom"/>
</dbReference>
<evidence type="ECO:0000256" key="8">
    <source>
        <dbReference type="ARBA" id="ARBA00022777"/>
    </source>
</evidence>
<dbReference type="SMART" id="SM00388">
    <property type="entry name" value="HisKA"/>
    <property type="match status" value="1"/>
</dbReference>
<dbReference type="PROSITE" id="PS50885">
    <property type="entry name" value="HAMP"/>
    <property type="match status" value="1"/>
</dbReference>
<dbReference type="Gene3D" id="3.30.565.10">
    <property type="entry name" value="Histidine kinase-like ATPase, C-terminal domain"/>
    <property type="match status" value="1"/>
</dbReference>
<feature type="transmembrane region" description="Helical" evidence="12">
    <location>
        <begin position="12"/>
        <end position="35"/>
    </location>
</feature>
<keyword evidence="7 12" id="KW-0812">Transmembrane</keyword>
<dbReference type="Gene3D" id="1.10.287.130">
    <property type="match status" value="1"/>
</dbReference>
<dbReference type="InterPro" id="IPR003594">
    <property type="entry name" value="HATPase_dom"/>
</dbReference>
<keyword evidence="5" id="KW-0597">Phosphoprotein</keyword>
<keyword evidence="11 12" id="KW-0472">Membrane</keyword>
<dbReference type="SMART" id="SM00387">
    <property type="entry name" value="HATPase_c"/>
    <property type="match status" value="1"/>
</dbReference>
<dbReference type="PROSITE" id="PS50109">
    <property type="entry name" value="HIS_KIN"/>
    <property type="match status" value="1"/>
</dbReference>
<feature type="domain" description="Histidine kinase" evidence="13">
    <location>
        <begin position="259"/>
        <end position="473"/>
    </location>
</feature>
<evidence type="ECO:0000259" key="14">
    <source>
        <dbReference type="PROSITE" id="PS50885"/>
    </source>
</evidence>
<comment type="catalytic activity">
    <reaction evidence="1">
        <text>ATP + protein L-histidine = ADP + protein N-phospho-L-histidine.</text>
        <dbReference type="EC" id="2.7.13.3"/>
    </reaction>
</comment>
<keyword evidence="10" id="KW-0902">Two-component regulatory system</keyword>
<feature type="transmembrane region" description="Helical" evidence="12">
    <location>
        <begin position="160"/>
        <end position="183"/>
    </location>
</feature>
<dbReference type="GO" id="GO:0000155">
    <property type="term" value="F:phosphorelay sensor kinase activity"/>
    <property type="evidence" value="ECO:0007669"/>
    <property type="project" value="InterPro"/>
</dbReference>
<dbReference type="Pfam" id="PF00512">
    <property type="entry name" value="HisKA"/>
    <property type="match status" value="1"/>
</dbReference>
<dbReference type="CDD" id="cd00075">
    <property type="entry name" value="HATPase"/>
    <property type="match status" value="1"/>
</dbReference>
<dbReference type="PANTHER" id="PTHR45436">
    <property type="entry name" value="SENSOR HISTIDINE KINASE YKOH"/>
    <property type="match status" value="1"/>
</dbReference>
<dbReference type="SMART" id="SM00304">
    <property type="entry name" value="HAMP"/>
    <property type="match status" value="1"/>
</dbReference>
<name>A0A5M3WSY0_9ACTN</name>
<dbReference type="InterPro" id="IPR036890">
    <property type="entry name" value="HATPase_C_sf"/>
</dbReference>
<sequence>MRLPPHTLRGRLITGVLVLLALACAAIGVATTIGLGRFLTERIDQQLAANRNRFAASLEHEQEFEGGDTRGQAVGTLAARLVDGRLTHAAVVTDRVTGTAPTLSAADRATLAALPADGVPHSMELSALDDYRILAAPGQDGDVLLTGLPLRAAEETVRRLIVLELALFAAVLTVTGVAGTLWVRLSLRPLSRVAATARRVSELPLASGEVALPERVQDADPRSEIGQVAAAFNRMLGHVENALARRHTSEQRLRGFAADASHELRTPLAAIRGHVELALRDDGLIPEQIRHSLTRIEAESGRMGELVDELLLLARLDGGRPLAAEEVDLTRLAIEVTTDAQVAGPGHRWVLDLPEEPVVVRGDRLRLHQVLANLLANARIHTPPGTRVAVTVRRLDHQAELIVTDDGPGIPADRHEEIFERFSRGDQGRSRTSGGSGLGLAIVRAVTTAHGGTVEVESRPGRTAFRLLLPAAQP</sequence>
<evidence type="ECO:0000256" key="6">
    <source>
        <dbReference type="ARBA" id="ARBA00022679"/>
    </source>
</evidence>
<dbReference type="CDD" id="cd06225">
    <property type="entry name" value="HAMP"/>
    <property type="match status" value="1"/>
</dbReference>
<comment type="subcellular location">
    <subcellularLocation>
        <location evidence="3">Cell membrane</location>
    </subcellularLocation>
</comment>
<dbReference type="InterPro" id="IPR003661">
    <property type="entry name" value="HisK_dim/P_dom"/>
</dbReference>
<gene>
    <name evidence="15" type="ORF">Amac_033490</name>
</gene>
<evidence type="ECO:0000256" key="12">
    <source>
        <dbReference type="SAM" id="Phobius"/>
    </source>
</evidence>
<evidence type="ECO:0000256" key="5">
    <source>
        <dbReference type="ARBA" id="ARBA00022553"/>
    </source>
</evidence>
<dbReference type="SUPFAM" id="SSF47384">
    <property type="entry name" value="Homodimeric domain of signal transducing histidine kinase"/>
    <property type="match status" value="1"/>
</dbReference>
<dbReference type="SUPFAM" id="SSF55874">
    <property type="entry name" value="ATPase domain of HSP90 chaperone/DNA topoisomerase II/histidine kinase"/>
    <property type="match status" value="1"/>
</dbReference>
<evidence type="ECO:0000256" key="9">
    <source>
        <dbReference type="ARBA" id="ARBA00022989"/>
    </source>
</evidence>
<dbReference type="InterPro" id="IPR003660">
    <property type="entry name" value="HAMP_dom"/>
</dbReference>
<evidence type="ECO:0000259" key="13">
    <source>
        <dbReference type="PROSITE" id="PS50109"/>
    </source>
</evidence>
<dbReference type="FunFam" id="1.10.287.130:FF:000001">
    <property type="entry name" value="Two-component sensor histidine kinase"/>
    <property type="match status" value="1"/>
</dbReference>
<proteinExistence type="predicted"/>
<evidence type="ECO:0000256" key="1">
    <source>
        <dbReference type="ARBA" id="ARBA00000085"/>
    </source>
</evidence>
<dbReference type="EC" id="2.7.13.3" evidence="4"/>
<evidence type="ECO:0000256" key="4">
    <source>
        <dbReference type="ARBA" id="ARBA00012438"/>
    </source>
</evidence>
<dbReference type="OrthoDB" id="9786919at2"/>
<feature type="domain" description="HAMP" evidence="14">
    <location>
        <begin position="184"/>
        <end position="244"/>
    </location>
</feature>
<protein>
    <recommendedName>
        <fullName evidence="4">histidine kinase</fullName>
        <ecNumber evidence="4">2.7.13.3</ecNumber>
    </recommendedName>
</protein>
<evidence type="ECO:0000313" key="15">
    <source>
        <dbReference type="EMBL" id="GES09753.1"/>
    </source>
</evidence>
<dbReference type="InterPro" id="IPR050428">
    <property type="entry name" value="TCS_sensor_his_kinase"/>
</dbReference>
<dbReference type="PROSITE" id="PS51257">
    <property type="entry name" value="PROKAR_LIPOPROTEIN"/>
    <property type="match status" value="1"/>
</dbReference>
<dbReference type="CDD" id="cd00082">
    <property type="entry name" value="HisKA"/>
    <property type="match status" value="1"/>
</dbReference>
<evidence type="ECO:0000256" key="11">
    <source>
        <dbReference type="ARBA" id="ARBA00023136"/>
    </source>
</evidence>
<dbReference type="RefSeq" id="WP_155355267.1">
    <property type="nucleotide sequence ID" value="NZ_BAAAHL010000027.1"/>
</dbReference>
<dbReference type="Gene3D" id="6.10.340.10">
    <property type="match status" value="1"/>
</dbReference>
<accession>A0A5M3WSY0</accession>
<organism evidence="15 16">
    <name type="scientific">Acrocarpospora macrocephala</name>
    <dbReference type="NCBI Taxonomy" id="150177"/>
    <lineage>
        <taxon>Bacteria</taxon>
        <taxon>Bacillati</taxon>
        <taxon>Actinomycetota</taxon>
        <taxon>Actinomycetes</taxon>
        <taxon>Streptosporangiales</taxon>
        <taxon>Streptosporangiaceae</taxon>
        <taxon>Acrocarpospora</taxon>
    </lineage>
</organism>
<keyword evidence="6" id="KW-0808">Transferase</keyword>
<reference evidence="15 16" key="1">
    <citation type="submission" date="2019-10" db="EMBL/GenBank/DDBJ databases">
        <title>Whole genome shotgun sequence of Acrocarpospora macrocephala NBRC 16266.</title>
        <authorList>
            <person name="Ichikawa N."/>
            <person name="Kimura A."/>
            <person name="Kitahashi Y."/>
            <person name="Komaki H."/>
            <person name="Oguchi A."/>
        </authorList>
    </citation>
    <scope>NUCLEOTIDE SEQUENCE [LARGE SCALE GENOMIC DNA]</scope>
    <source>
        <strain evidence="15 16">NBRC 16266</strain>
    </source>
</reference>
<keyword evidence="16" id="KW-1185">Reference proteome</keyword>
<dbReference type="InterPro" id="IPR036097">
    <property type="entry name" value="HisK_dim/P_sf"/>
</dbReference>